<protein>
    <submittedName>
        <fullName evidence="1">Uncharacterized protein</fullName>
    </submittedName>
</protein>
<evidence type="ECO:0000313" key="2">
    <source>
        <dbReference type="Proteomes" id="UP000265520"/>
    </source>
</evidence>
<sequence length="70" mass="7875">LLRNLGTSCIISDHSSLDIADEETGWYDGQIWVKTPEVLARDRLLGSFSVSILFNYCCTSISNFNVADFR</sequence>
<keyword evidence="2" id="KW-1185">Reference proteome</keyword>
<dbReference type="Proteomes" id="UP000265520">
    <property type="component" value="Unassembled WGS sequence"/>
</dbReference>
<dbReference type="Pfam" id="PF06799">
    <property type="entry name" value="CGLD27-like"/>
    <property type="match status" value="1"/>
</dbReference>
<reference evidence="1 2" key="1">
    <citation type="journal article" date="2018" name="Front. Plant Sci.">
        <title>Red Clover (Trifolium pratense) and Zigzag Clover (T. medium) - A Picture of Genomic Similarities and Differences.</title>
        <authorList>
            <person name="Dluhosova J."/>
            <person name="Istvanek J."/>
            <person name="Nedelnik J."/>
            <person name="Repkova J."/>
        </authorList>
    </citation>
    <scope>NUCLEOTIDE SEQUENCE [LARGE SCALE GENOMIC DNA]</scope>
    <source>
        <strain evidence="2">cv. 10/8</strain>
        <tissue evidence="1">Leaf</tissue>
    </source>
</reference>
<proteinExistence type="predicted"/>
<organism evidence="1 2">
    <name type="scientific">Trifolium medium</name>
    <dbReference type="NCBI Taxonomy" id="97028"/>
    <lineage>
        <taxon>Eukaryota</taxon>
        <taxon>Viridiplantae</taxon>
        <taxon>Streptophyta</taxon>
        <taxon>Embryophyta</taxon>
        <taxon>Tracheophyta</taxon>
        <taxon>Spermatophyta</taxon>
        <taxon>Magnoliopsida</taxon>
        <taxon>eudicotyledons</taxon>
        <taxon>Gunneridae</taxon>
        <taxon>Pentapetalae</taxon>
        <taxon>rosids</taxon>
        <taxon>fabids</taxon>
        <taxon>Fabales</taxon>
        <taxon>Fabaceae</taxon>
        <taxon>Papilionoideae</taxon>
        <taxon>50 kb inversion clade</taxon>
        <taxon>NPAAA clade</taxon>
        <taxon>Hologalegina</taxon>
        <taxon>IRL clade</taxon>
        <taxon>Trifolieae</taxon>
        <taxon>Trifolium</taxon>
    </lineage>
</organism>
<dbReference type="EMBL" id="LXQA010062112">
    <property type="protein sequence ID" value="MCI06523.1"/>
    <property type="molecule type" value="Genomic_DNA"/>
</dbReference>
<dbReference type="PANTHER" id="PTHR34214:SF1">
    <property type="entry name" value="DUF1230 FAMILY PROTEIN"/>
    <property type="match status" value="1"/>
</dbReference>
<evidence type="ECO:0000313" key="1">
    <source>
        <dbReference type="EMBL" id="MCI06523.1"/>
    </source>
</evidence>
<accession>A0A392P389</accession>
<comment type="caution">
    <text evidence="1">The sequence shown here is derived from an EMBL/GenBank/DDBJ whole genome shotgun (WGS) entry which is preliminary data.</text>
</comment>
<feature type="non-terminal residue" evidence="1">
    <location>
        <position position="1"/>
    </location>
</feature>
<dbReference type="InterPro" id="IPR009631">
    <property type="entry name" value="CGLD27-like"/>
</dbReference>
<dbReference type="PANTHER" id="PTHR34214">
    <property type="match status" value="1"/>
</dbReference>
<name>A0A392P389_9FABA</name>
<dbReference type="AlphaFoldDB" id="A0A392P389"/>